<organism evidence="6 7">
    <name type="scientific">Penicillium brasilianum</name>
    <dbReference type="NCBI Taxonomy" id="104259"/>
    <lineage>
        <taxon>Eukaryota</taxon>
        <taxon>Fungi</taxon>
        <taxon>Dikarya</taxon>
        <taxon>Ascomycota</taxon>
        <taxon>Pezizomycotina</taxon>
        <taxon>Eurotiomycetes</taxon>
        <taxon>Eurotiomycetidae</taxon>
        <taxon>Eurotiales</taxon>
        <taxon>Aspergillaceae</taxon>
        <taxon>Penicillium</taxon>
    </lineage>
</organism>
<dbReference type="STRING" id="104259.A0A0F7THF0"/>
<dbReference type="GO" id="GO:0005739">
    <property type="term" value="C:mitochondrion"/>
    <property type="evidence" value="ECO:0007669"/>
    <property type="project" value="TreeGrafter"/>
</dbReference>
<dbReference type="EMBL" id="CDHK01000002">
    <property type="protein sequence ID" value="CEJ55930.1"/>
    <property type="molecule type" value="Genomic_DNA"/>
</dbReference>
<evidence type="ECO:0000313" key="7">
    <source>
        <dbReference type="Proteomes" id="UP000042958"/>
    </source>
</evidence>
<evidence type="ECO:0000259" key="5">
    <source>
        <dbReference type="Pfam" id="PF02779"/>
    </source>
</evidence>
<dbReference type="Proteomes" id="UP000042958">
    <property type="component" value="Unassembled WGS sequence"/>
</dbReference>
<evidence type="ECO:0000256" key="3">
    <source>
        <dbReference type="ARBA" id="ARBA00023002"/>
    </source>
</evidence>
<dbReference type="SUPFAM" id="SSF52518">
    <property type="entry name" value="Thiamin diphosphate-binding fold (THDP-binding)"/>
    <property type="match status" value="1"/>
</dbReference>
<proteinExistence type="inferred from homology"/>
<keyword evidence="4" id="KW-0786">Thiamine pyrophosphate</keyword>
<accession>A0A0F7THF0</accession>
<comment type="similarity">
    <text evidence="2">Belongs to the alpha-ketoglutarate dehydrogenase family.</text>
</comment>
<evidence type="ECO:0000256" key="4">
    <source>
        <dbReference type="ARBA" id="ARBA00023052"/>
    </source>
</evidence>
<dbReference type="GO" id="GO:0006099">
    <property type="term" value="P:tricarboxylic acid cycle"/>
    <property type="evidence" value="ECO:0007669"/>
    <property type="project" value="TreeGrafter"/>
</dbReference>
<feature type="domain" description="Transketolase-like pyrimidine-binding" evidence="5">
    <location>
        <begin position="8"/>
        <end position="113"/>
    </location>
</feature>
<dbReference type="Pfam" id="PF02779">
    <property type="entry name" value="Transket_pyr"/>
    <property type="match status" value="1"/>
</dbReference>
<dbReference type="InterPro" id="IPR005475">
    <property type="entry name" value="Transketolase-like_Pyr-bd"/>
</dbReference>
<protein>
    <submittedName>
        <fullName evidence="6">Putative Alpha-ketoglutarate dehydrogenase E1 component</fullName>
    </submittedName>
</protein>
<evidence type="ECO:0000256" key="1">
    <source>
        <dbReference type="ARBA" id="ARBA00001964"/>
    </source>
</evidence>
<keyword evidence="3" id="KW-0560">Oxidoreductase</keyword>
<sequence>MEILCLGGHHVRVFGQDVERGAFSQCHANLPDQHTGSTYMPLNDLSLTQAEFTGDNFSPSEYGVMGIDYGYSCMSPNALGMWEAQLGDFANSGQCIIDQFVSSAENRWLMRFWTCVVVA</sequence>
<evidence type="ECO:0000313" key="6">
    <source>
        <dbReference type="EMBL" id="CEJ55930.1"/>
    </source>
</evidence>
<dbReference type="InterPro" id="IPR011603">
    <property type="entry name" value="2oxoglutarate_DH_E1"/>
</dbReference>
<dbReference type="GO" id="GO:0004591">
    <property type="term" value="F:oxoglutarate dehydrogenase (succinyl-transferring) activity"/>
    <property type="evidence" value="ECO:0007669"/>
    <property type="project" value="TreeGrafter"/>
</dbReference>
<dbReference type="GO" id="GO:0045252">
    <property type="term" value="C:oxoglutarate dehydrogenase complex"/>
    <property type="evidence" value="ECO:0007669"/>
    <property type="project" value="TreeGrafter"/>
</dbReference>
<keyword evidence="7" id="KW-1185">Reference proteome</keyword>
<dbReference type="OrthoDB" id="413077at2759"/>
<dbReference type="Gene3D" id="3.40.50.12470">
    <property type="match status" value="1"/>
</dbReference>
<comment type="cofactor">
    <cofactor evidence="1">
        <name>thiamine diphosphate</name>
        <dbReference type="ChEBI" id="CHEBI:58937"/>
    </cofactor>
</comment>
<dbReference type="AlphaFoldDB" id="A0A0F7THF0"/>
<dbReference type="PANTHER" id="PTHR23152:SF4">
    <property type="entry name" value="2-OXOADIPATE DEHYDROGENASE COMPLEX COMPONENT E1"/>
    <property type="match status" value="1"/>
</dbReference>
<reference evidence="7" key="1">
    <citation type="journal article" date="2015" name="Genome Announc.">
        <title>Draft genome sequence of the fungus Penicillium brasilianum MG11.</title>
        <authorList>
            <person name="Horn F."/>
            <person name="Linde J."/>
            <person name="Mattern D.J."/>
            <person name="Walther G."/>
            <person name="Guthke R."/>
            <person name="Brakhage A.A."/>
            <person name="Valiante V."/>
        </authorList>
    </citation>
    <scope>NUCLEOTIDE SEQUENCE [LARGE SCALE GENOMIC DNA]</scope>
    <source>
        <strain evidence="7">MG11</strain>
    </source>
</reference>
<gene>
    <name evidence="6" type="ORF">PMG11_02159</name>
</gene>
<dbReference type="PANTHER" id="PTHR23152">
    <property type="entry name" value="2-OXOGLUTARATE DEHYDROGENASE"/>
    <property type="match status" value="1"/>
</dbReference>
<dbReference type="GO" id="GO:0030976">
    <property type="term" value="F:thiamine pyrophosphate binding"/>
    <property type="evidence" value="ECO:0007669"/>
    <property type="project" value="InterPro"/>
</dbReference>
<dbReference type="InterPro" id="IPR029061">
    <property type="entry name" value="THDP-binding"/>
</dbReference>
<evidence type="ECO:0000256" key="2">
    <source>
        <dbReference type="ARBA" id="ARBA00006936"/>
    </source>
</evidence>
<name>A0A0F7THF0_PENBI</name>